<sequence length="130" mass="14155">MSANTTPFLGLRYLAWQQYNKEAVVNEAFNKIDEAFQGQQAAQASESKVHDVGADSDITLVPDARVIKITDSGALLSRTRNINFDMTNHGLKQVVIWNATGHQLNLSSTVLGVQEAVSAVIDDNSVIVIQ</sequence>
<organism evidence="1 2">
    <name type="scientific">Idiomarina piscisalsi</name>
    <dbReference type="NCBI Taxonomy" id="1096243"/>
    <lineage>
        <taxon>Bacteria</taxon>
        <taxon>Pseudomonadati</taxon>
        <taxon>Pseudomonadota</taxon>
        <taxon>Gammaproteobacteria</taxon>
        <taxon>Alteromonadales</taxon>
        <taxon>Idiomarinaceae</taxon>
        <taxon>Idiomarina</taxon>
    </lineage>
</organism>
<evidence type="ECO:0000313" key="1">
    <source>
        <dbReference type="EMBL" id="RUO67983.1"/>
    </source>
</evidence>
<evidence type="ECO:0000313" key="2">
    <source>
        <dbReference type="Proteomes" id="UP000288361"/>
    </source>
</evidence>
<accession>A0A432YXD3</accession>
<dbReference type="EMBL" id="PIQA01000001">
    <property type="protein sequence ID" value="RUO67983.1"/>
    <property type="molecule type" value="Genomic_DNA"/>
</dbReference>
<proteinExistence type="predicted"/>
<reference evidence="1 2" key="1">
    <citation type="journal article" date="2011" name="Front. Microbiol.">
        <title>Genomic signatures of strain selection and enhancement in Bacillus atrophaeus var. globigii, a historical biowarfare simulant.</title>
        <authorList>
            <person name="Gibbons H.S."/>
            <person name="Broomall S.M."/>
            <person name="McNew L.A."/>
            <person name="Daligault H."/>
            <person name="Chapman C."/>
            <person name="Bruce D."/>
            <person name="Karavis M."/>
            <person name="Krepps M."/>
            <person name="McGregor P.A."/>
            <person name="Hong C."/>
            <person name="Park K.H."/>
            <person name="Akmal A."/>
            <person name="Feldman A."/>
            <person name="Lin J.S."/>
            <person name="Chang W.E."/>
            <person name="Higgs B.W."/>
            <person name="Demirev P."/>
            <person name="Lindquist J."/>
            <person name="Liem A."/>
            <person name="Fochler E."/>
            <person name="Read T.D."/>
            <person name="Tapia R."/>
            <person name="Johnson S."/>
            <person name="Bishop-Lilly K.A."/>
            <person name="Detter C."/>
            <person name="Han C."/>
            <person name="Sozhamannan S."/>
            <person name="Rosenzweig C.N."/>
            <person name="Skowronski E.W."/>
        </authorList>
    </citation>
    <scope>NUCLEOTIDE SEQUENCE [LARGE SCALE GENOMIC DNA]</scope>
    <source>
        <strain evidence="1 2">TPS4-2</strain>
    </source>
</reference>
<dbReference type="RefSeq" id="WP_126751609.1">
    <property type="nucleotide sequence ID" value="NZ_JBHUMT010000016.1"/>
</dbReference>
<dbReference type="AlphaFoldDB" id="A0A432YXD3"/>
<name>A0A432YXD3_9GAMM</name>
<dbReference type="Proteomes" id="UP000288361">
    <property type="component" value="Unassembled WGS sequence"/>
</dbReference>
<protein>
    <submittedName>
        <fullName evidence="1">Uncharacterized protein</fullName>
    </submittedName>
</protein>
<gene>
    <name evidence="1" type="ORF">CWI73_03765</name>
</gene>
<comment type="caution">
    <text evidence="1">The sequence shown here is derived from an EMBL/GenBank/DDBJ whole genome shotgun (WGS) entry which is preliminary data.</text>
</comment>